<dbReference type="Pfam" id="PF08734">
    <property type="entry name" value="GYD"/>
    <property type="match status" value="1"/>
</dbReference>
<dbReference type="InterPro" id="IPR014845">
    <property type="entry name" value="GYD/TTHA1554"/>
</dbReference>
<gene>
    <name evidence="1" type="ORF">D7Y13_14075</name>
</gene>
<reference evidence="1 2" key="1">
    <citation type="submission" date="2018-09" db="EMBL/GenBank/DDBJ databases">
        <authorList>
            <person name="Livingstone P.G."/>
            <person name="Whitworth D.E."/>
        </authorList>
    </citation>
    <scope>NUCLEOTIDE SEQUENCE [LARGE SCALE GENOMIC DNA]</scope>
    <source>
        <strain evidence="1 2">CA031B</strain>
    </source>
</reference>
<proteinExistence type="predicted"/>
<name>A0ABX9QJI7_9BACT</name>
<evidence type="ECO:0000313" key="2">
    <source>
        <dbReference type="Proteomes" id="UP000278907"/>
    </source>
</evidence>
<dbReference type="RefSeq" id="WP_120533444.1">
    <property type="nucleotide sequence ID" value="NZ_RAWI01000086.1"/>
</dbReference>
<dbReference type="EMBL" id="RAWI01000086">
    <property type="protein sequence ID" value="RKI09591.1"/>
    <property type="molecule type" value="Genomic_DNA"/>
</dbReference>
<keyword evidence="2" id="KW-1185">Reference proteome</keyword>
<dbReference type="Proteomes" id="UP000278907">
    <property type="component" value="Unassembled WGS sequence"/>
</dbReference>
<comment type="caution">
    <text evidence="1">The sequence shown here is derived from an EMBL/GenBank/DDBJ whole genome shotgun (WGS) entry which is preliminary data.</text>
</comment>
<accession>A0ABX9QJI7</accession>
<evidence type="ECO:0000313" key="1">
    <source>
        <dbReference type="EMBL" id="RKI09591.1"/>
    </source>
</evidence>
<organism evidence="1 2">
    <name type="scientific">Corallococcus praedator</name>
    <dbReference type="NCBI Taxonomy" id="2316724"/>
    <lineage>
        <taxon>Bacteria</taxon>
        <taxon>Pseudomonadati</taxon>
        <taxon>Myxococcota</taxon>
        <taxon>Myxococcia</taxon>
        <taxon>Myxococcales</taxon>
        <taxon>Cystobacterineae</taxon>
        <taxon>Myxococcaceae</taxon>
        <taxon>Corallococcus</taxon>
    </lineage>
</organism>
<sequence length="114" mass="12326">MPHYMILARYTPPVLKNLLSNPEALTSRNDHADAFYGSVGGKVVTAYFMRDARWHFMVIVDFPDHEAAHAAIMVGQASGAFEEGEAYPLTSLEEAVGALKRAGAAGKVFYPPGA</sequence>
<protein>
    <submittedName>
        <fullName evidence="1">GYD domain-containing protein</fullName>
    </submittedName>
</protein>